<dbReference type="GO" id="GO:0009252">
    <property type="term" value="P:peptidoglycan biosynthetic process"/>
    <property type="evidence" value="ECO:0007669"/>
    <property type="project" value="UniProtKB-UniRule"/>
</dbReference>
<comment type="catalytic activity">
    <reaction evidence="7">
        <text>a peptidoglycan chain = a peptidoglycan chain with N-acetyl-1,6-anhydromuramyl-[peptide] at the reducing end + a peptidoglycan chain with N-acetylglucosamine at the non-reducing end.</text>
        <dbReference type="EC" id="4.2.2.29"/>
    </reaction>
</comment>
<name>Q1YTP7_9GAMM</name>
<dbReference type="Gene3D" id="3.30.1490.480">
    <property type="entry name" value="Endolytic murein transglycosylase"/>
    <property type="match status" value="1"/>
</dbReference>
<dbReference type="PANTHER" id="PTHR30518:SF2">
    <property type="entry name" value="ENDOLYTIC MUREIN TRANSGLYCOSYLASE"/>
    <property type="match status" value="1"/>
</dbReference>
<keyword evidence="4 7" id="KW-0472">Membrane</keyword>
<protein>
    <recommendedName>
        <fullName evidence="7">Endolytic murein transglycosylase</fullName>
        <ecNumber evidence="7">4.2.2.29</ecNumber>
    </recommendedName>
    <alternativeName>
        <fullName evidence="7">Peptidoglycan lytic transglycosylase</fullName>
    </alternativeName>
    <alternativeName>
        <fullName evidence="7">Peptidoglycan polymerization terminase</fullName>
    </alternativeName>
</protein>
<dbReference type="GO" id="GO:0071555">
    <property type="term" value="P:cell wall organization"/>
    <property type="evidence" value="ECO:0007669"/>
    <property type="project" value="UniProtKB-KW"/>
</dbReference>
<evidence type="ECO:0000256" key="4">
    <source>
        <dbReference type="ARBA" id="ARBA00023136"/>
    </source>
</evidence>
<proteinExistence type="inferred from homology"/>
<evidence type="ECO:0000256" key="6">
    <source>
        <dbReference type="ARBA" id="ARBA00023316"/>
    </source>
</evidence>
<evidence type="ECO:0000313" key="8">
    <source>
        <dbReference type="EMBL" id="EAS47440.1"/>
    </source>
</evidence>
<dbReference type="NCBIfam" id="TIGR00247">
    <property type="entry name" value="endolytic transglycosylase MltG"/>
    <property type="match status" value="1"/>
</dbReference>
<dbReference type="EMBL" id="AAPI01000002">
    <property type="protein sequence ID" value="EAS47440.1"/>
    <property type="molecule type" value="Genomic_DNA"/>
</dbReference>
<feature type="site" description="Important for catalytic activity" evidence="7">
    <location>
        <position position="218"/>
    </location>
</feature>
<dbReference type="OrthoDB" id="9814591at2"/>
<sequence>MLKRLLGSLALLTVILACALGVALVGYYELHKPINLPQAKTSLVWQVNKGSSLTQVNRQLHQREILSHPKLLSLYGRISGKTAIQAGHYQIEPGETALQLLEKFNRGSVISYQITFPEGWNYQQWIAQLATVEQFAEISQLSQIQIMSAANINKVHPEGWLFPDTYSYTHEDTGVDIIARAHRKMLQVLDQAWQGRAQGLPYANAYDALIMASIVEKETGQVSERPTIAGVFVRRLKKSMRLQTDPTVIYGLGDSYRGNITRRHLRTLTPYNTYRINGLPPTPIAMPSAAAIEAALHPKAGTSLYFVARGDGAHYFSDTLEEHQKAVRQYQINQRAVDYQSAPKPEN</sequence>
<gene>
    <name evidence="7" type="primary">mltG</name>
    <name evidence="8" type="ORF">GB2207_01512</name>
</gene>
<accession>Q1YTP7</accession>
<dbReference type="InterPro" id="IPR003770">
    <property type="entry name" value="MLTG-like"/>
</dbReference>
<keyword evidence="9" id="KW-1185">Reference proteome</keyword>
<organism evidence="8 9">
    <name type="scientific">gamma proteobacterium HTCC2207</name>
    <dbReference type="NCBI Taxonomy" id="314287"/>
    <lineage>
        <taxon>Bacteria</taxon>
        <taxon>Pseudomonadati</taxon>
        <taxon>Pseudomonadota</taxon>
        <taxon>Gammaproteobacteria</taxon>
        <taxon>Cellvibrionales</taxon>
        <taxon>Porticoccaceae</taxon>
        <taxon>SAR92 clade</taxon>
    </lineage>
</organism>
<keyword evidence="1 7" id="KW-1003">Cell membrane</keyword>
<dbReference type="AlphaFoldDB" id="Q1YTP7"/>
<comment type="function">
    <text evidence="7">Functions as a peptidoglycan terminase that cleaves nascent peptidoglycan strands endolytically to terminate their elongation.</text>
</comment>
<dbReference type="HAMAP" id="MF_02065">
    <property type="entry name" value="MltG"/>
    <property type="match status" value="1"/>
</dbReference>
<dbReference type="Pfam" id="PF02618">
    <property type="entry name" value="YceG"/>
    <property type="match status" value="1"/>
</dbReference>
<dbReference type="PROSITE" id="PS51257">
    <property type="entry name" value="PROKAR_LIPOPROTEIN"/>
    <property type="match status" value="1"/>
</dbReference>
<evidence type="ECO:0000256" key="2">
    <source>
        <dbReference type="ARBA" id="ARBA00022692"/>
    </source>
</evidence>
<dbReference type="Proteomes" id="UP000005555">
    <property type="component" value="Unassembled WGS sequence"/>
</dbReference>
<keyword evidence="2 7" id="KW-0812">Transmembrane</keyword>
<comment type="similarity">
    <text evidence="7">Belongs to the transglycosylase MltG family.</text>
</comment>
<keyword evidence="7" id="KW-0997">Cell inner membrane</keyword>
<dbReference type="PANTHER" id="PTHR30518">
    <property type="entry name" value="ENDOLYTIC MUREIN TRANSGLYCOSYLASE"/>
    <property type="match status" value="1"/>
</dbReference>
<keyword evidence="3 7" id="KW-1133">Transmembrane helix</keyword>
<comment type="caution">
    <text evidence="8">The sequence shown here is derived from an EMBL/GenBank/DDBJ whole genome shotgun (WGS) entry which is preliminary data.</text>
</comment>
<dbReference type="Gene3D" id="3.30.160.60">
    <property type="entry name" value="Classic Zinc Finger"/>
    <property type="match status" value="1"/>
</dbReference>
<evidence type="ECO:0000256" key="1">
    <source>
        <dbReference type="ARBA" id="ARBA00022475"/>
    </source>
</evidence>
<evidence type="ECO:0000256" key="5">
    <source>
        <dbReference type="ARBA" id="ARBA00023239"/>
    </source>
</evidence>
<dbReference type="GO" id="GO:0005886">
    <property type="term" value="C:plasma membrane"/>
    <property type="evidence" value="ECO:0007669"/>
    <property type="project" value="UniProtKB-UniRule"/>
</dbReference>
<dbReference type="HOGENOM" id="CLU_025574_0_2_6"/>
<dbReference type="CDD" id="cd08010">
    <property type="entry name" value="MltG_like"/>
    <property type="match status" value="1"/>
</dbReference>
<dbReference type="GO" id="GO:0008932">
    <property type="term" value="F:lytic endotransglycosylase activity"/>
    <property type="evidence" value="ECO:0007669"/>
    <property type="project" value="UniProtKB-UniRule"/>
</dbReference>
<evidence type="ECO:0000256" key="3">
    <source>
        <dbReference type="ARBA" id="ARBA00022989"/>
    </source>
</evidence>
<evidence type="ECO:0000313" key="9">
    <source>
        <dbReference type="Proteomes" id="UP000005555"/>
    </source>
</evidence>
<evidence type="ECO:0000256" key="7">
    <source>
        <dbReference type="HAMAP-Rule" id="MF_02065"/>
    </source>
</evidence>
<reference evidence="8 9" key="1">
    <citation type="submission" date="2006-03" db="EMBL/GenBank/DDBJ databases">
        <authorList>
            <person name="Giovannoni S.J."/>
            <person name="Cho J.-C."/>
            <person name="Ferriera S."/>
            <person name="Johnson J."/>
            <person name="Kravitz S."/>
            <person name="Halpern A."/>
            <person name="Remington K."/>
            <person name="Beeson K."/>
            <person name="Tran B."/>
            <person name="Rogers Y.-H."/>
            <person name="Friedman R."/>
            <person name="Venter J.C."/>
        </authorList>
    </citation>
    <scope>NUCLEOTIDE SEQUENCE [LARGE SCALE GENOMIC DNA]</scope>
    <source>
        <strain evidence="8 9">HTCC2207</strain>
    </source>
</reference>
<keyword evidence="6 7" id="KW-0961">Cell wall biogenesis/degradation</keyword>
<dbReference type="eggNOG" id="COG1559">
    <property type="taxonomic scope" value="Bacteria"/>
</dbReference>
<dbReference type="EC" id="4.2.2.29" evidence="7"/>
<keyword evidence="5 7" id="KW-0456">Lyase</keyword>
<dbReference type="STRING" id="314287.GB2207_01512"/>